<comment type="caution">
    <text evidence="1">The sequence shown here is derived from an EMBL/GenBank/DDBJ whole genome shotgun (WGS) entry which is preliminary data.</text>
</comment>
<accession>A0ABQ7VZ95</accession>
<organism evidence="1 2">
    <name type="scientific">Solanum tuberosum</name>
    <name type="common">Potato</name>
    <dbReference type="NCBI Taxonomy" id="4113"/>
    <lineage>
        <taxon>Eukaryota</taxon>
        <taxon>Viridiplantae</taxon>
        <taxon>Streptophyta</taxon>
        <taxon>Embryophyta</taxon>
        <taxon>Tracheophyta</taxon>
        <taxon>Spermatophyta</taxon>
        <taxon>Magnoliopsida</taxon>
        <taxon>eudicotyledons</taxon>
        <taxon>Gunneridae</taxon>
        <taxon>Pentapetalae</taxon>
        <taxon>asterids</taxon>
        <taxon>lamiids</taxon>
        <taxon>Solanales</taxon>
        <taxon>Solanaceae</taxon>
        <taxon>Solanoideae</taxon>
        <taxon>Solaneae</taxon>
        <taxon>Solanum</taxon>
    </lineage>
</organism>
<keyword evidence="2" id="KW-1185">Reference proteome</keyword>
<evidence type="ECO:0000313" key="2">
    <source>
        <dbReference type="Proteomes" id="UP000826656"/>
    </source>
</evidence>
<name>A0ABQ7VZ95_SOLTU</name>
<dbReference type="EMBL" id="JAIVGD010000005">
    <property type="protein sequence ID" value="KAH0773828.1"/>
    <property type="molecule type" value="Genomic_DNA"/>
</dbReference>
<gene>
    <name evidence="1" type="ORF">KY290_010965</name>
</gene>
<sequence>MAKNRVSVGCRVSPAGTAVIGGFCPCCAKGEKEGRWSSAGCWLFSSMLAGRRRVMLFHLAGEREEGGS</sequence>
<evidence type="ECO:0000313" key="1">
    <source>
        <dbReference type="EMBL" id="KAH0773828.1"/>
    </source>
</evidence>
<dbReference type="Proteomes" id="UP000826656">
    <property type="component" value="Unassembled WGS sequence"/>
</dbReference>
<protein>
    <submittedName>
        <fullName evidence="1">Uncharacterized protein</fullName>
    </submittedName>
</protein>
<proteinExistence type="predicted"/>
<reference evidence="1 2" key="1">
    <citation type="journal article" date="2021" name="bioRxiv">
        <title>Chromosome-scale and haplotype-resolved genome assembly of a tetraploid potato cultivar.</title>
        <authorList>
            <person name="Sun H."/>
            <person name="Jiao W.-B."/>
            <person name="Krause K."/>
            <person name="Campoy J.A."/>
            <person name="Goel M."/>
            <person name="Folz-Donahue K."/>
            <person name="Kukat C."/>
            <person name="Huettel B."/>
            <person name="Schneeberger K."/>
        </authorList>
    </citation>
    <scope>NUCLEOTIDE SEQUENCE [LARGE SCALE GENOMIC DNA]</scope>
    <source>
        <strain evidence="1">SolTubOtavaFocal</strain>
        <tissue evidence="1">Leaves</tissue>
    </source>
</reference>